<keyword evidence="2" id="KW-0472">Membrane</keyword>
<gene>
    <name evidence="3" type="ORF">GCM10009654_62090</name>
</gene>
<protein>
    <recommendedName>
        <fullName evidence="5">Integral membrane protein</fullName>
    </recommendedName>
</protein>
<feature type="compositionally biased region" description="Polar residues" evidence="1">
    <location>
        <begin position="153"/>
        <end position="162"/>
    </location>
</feature>
<evidence type="ECO:0000313" key="4">
    <source>
        <dbReference type="Proteomes" id="UP001501371"/>
    </source>
</evidence>
<evidence type="ECO:0000256" key="1">
    <source>
        <dbReference type="SAM" id="MobiDB-lite"/>
    </source>
</evidence>
<evidence type="ECO:0000256" key="2">
    <source>
        <dbReference type="SAM" id="Phobius"/>
    </source>
</evidence>
<reference evidence="3 4" key="1">
    <citation type="journal article" date="2019" name="Int. J. Syst. Evol. Microbiol.">
        <title>The Global Catalogue of Microorganisms (GCM) 10K type strain sequencing project: providing services to taxonomists for standard genome sequencing and annotation.</title>
        <authorList>
            <consortium name="The Broad Institute Genomics Platform"/>
            <consortium name="The Broad Institute Genome Sequencing Center for Infectious Disease"/>
            <person name="Wu L."/>
            <person name="Ma J."/>
        </authorList>
    </citation>
    <scope>NUCLEOTIDE SEQUENCE [LARGE SCALE GENOMIC DNA]</scope>
    <source>
        <strain evidence="3 4">JCM 12696</strain>
    </source>
</reference>
<feature type="region of interest" description="Disordered" evidence="1">
    <location>
        <begin position="139"/>
        <end position="162"/>
    </location>
</feature>
<organism evidence="3 4">
    <name type="scientific">Streptomyces hebeiensis</name>
    <dbReference type="NCBI Taxonomy" id="229486"/>
    <lineage>
        <taxon>Bacteria</taxon>
        <taxon>Bacillati</taxon>
        <taxon>Actinomycetota</taxon>
        <taxon>Actinomycetes</taxon>
        <taxon>Kitasatosporales</taxon>
        <taxon>Streptomycetaceae</taxon>
        <taxon>Streptomyces</taxon>
    </lineage>
</organism>
<dbReference type="Proteomes" id="UP001501371">
    <property type="component" value="Unassembled WGS sequence"/>
</dbReference>
<feature type="transmembrane region" description="Helical" evidence="2">
    <location>
        <begin position="81"/>
        <end position="99"/>
    </location>
</feature>
<sequence>MPATETGARPRRSPRSSRPLRPSRPWLRAVLALSGWAALAATALPGGSPARWVPVLVFVAVGPGCALLLPQPPADRLRPAARMEVVALAAPLSLSLATLDATALHLVAGFSVPLFLGSLAAFCTAAALLPGLPLPAATRGAVERERPRDGRSGSRNSAVGDR</sequence>
<keyword evidence="4" id="KW-1185">Reference proteome</keyword>
<keyword evidence="2" id="KW-0812">Transmembrane</keyword>
<dbReference type="RefSeq" id="WP_344283986.1">
    <property type="nucleotide sequence ID" value="NZ_BAAAKV010000084.1"/>
</dbReference>
<feature type="transmembrane region" description="Helical" evidence="2">
    <location>
        <begin position="25"/>
        <end position="44"/>
    </location>
</feature>
<evidence type="ECO:0000313" key="3">
    <source>
        <dbReference type="EMBL" id="GAA1196746.1"/>
    </source>
</evidence>
<feature type="transmembrane region" description="Helical" evidence="2">
    <location>
        <begin position="50"/>
        <end position="69"/>
    </location>
</feature>
<feature type="transmembrane region" description="Helical" evidence="2">
    <location>
        <begin position="105"/>
        <end position="129"/>
    </location>
</feature>
<dbReference type="EMBL" id="BAAAKV010000084">
    <property type="protein sequence ID" value="GAA1196746.1"/>
    <property type="molecule type" value="Genomic_DNA"/>
</dbReference>
<name>A0ABN1V6A9_9ACTN</name>
<feature type="compositionally biased region" description="Basic and acidic residues" evidence="1">
    <location>
        <begin position="141"/>
        <end position="152"/>
    </location>
</feature>
<feature type="region of interest" description="Disordered" evidence="1">
    <location>
        <begin position="1"/>
        <end position="21"/>
    </location>
</feature>
<proteinExistence type="predicted"/>
<keyword evidence="2" id="KW-1133">Transmembrane helix</keyword>
<evidence type="ECO:0008006" key="5">
    <source>
        <dbReference type="Google" id="ProtNLM"/>
    </source>
</evidence>
<comment type="caution">
    <text evidence="3">The sequence shown here is derived from an EMBL/GenBank/DDBJ whole genome shotgun (WGS) entry which is preliminary data.</text>
</comment>
<accession>A0ABN1V6A9</accession>